<reference evidence="2" key="1">
    <citation type="submission" date="2020-07" db="EMBL/GenBank/DDBJ databases">
        <title>Clarias magur genome sequencing, assembly and annotation.</title>
        <authorList>
            <person name="Kushwaha B."/>
            <person name="Kumar R."/>
            <person name="Das P."/>
            <person name="Joshi C.G."/>
            <person name="Kumar D."/>
            <person name="Nagpure N.S."/>
            <person name="Pandey M."/>
            <person name="Agarwal S."/>
            <person name="Srivastava S."/>
            <person name="Singh M."/>
            <person name="Sahoo L."/>
            <person name="Jayasankar P."/>
            <person name="Meher P.K."/>
            <person name="Koringa P.G."/>
            <person name="Iquebal M.A."/>
            <person name="Das S.P."/>
            <person name="Bit A."/>
            <person name="Patnaik S."/>
            <person name="Patel N."/>
            <person name="Shah T.M."/>
            <person name="Hinsu A."/>
            <person name="Jena J.K."/>
        </authorList>
    </citation>
    <scope>NUCLEOTIDE SEQUENCE</scope>
    <source>
        <strain evidence="2">CIFAMagur01</strain>
        <tissue evidence="2">Testis</tissue>
    </source>
</reference>
<protein>
    <submittedName>
        <fullName evidence="2">Uncharacterized protein</fullName>
    </submittedName>
</protein>
<feature type="compositionally biased region" description="Basic and acidic residues" evidence="1">
    <location>
        <begin position="98"/>
        <end position="115"/>
    </location>
</feature>
<feature type="compositionally biased region" description="Polar residues" evidence="1">
    <location>
        <begin position="41"/>
        <end position="55"/>
    </location>
</feature>
<organism evidence="2 3">
    <name type="scientific">Clarias magur</name>
    <name type="common">Asian catfish</name>
    <name type="synonym">Macropteronotus magur</name>
    <dbReference type="NCBI Taxonomy" id="1594786"/>
    <lineage>
        <taxon>Eukaryota</taxon>
        <taxon>Metazoa</taxon>
        <taxon>Chordata</taxon>
        <taxon>Craniata</taxon>
        <taxon>Vertebrata</taxon>
        <taxon>Euteleostomi</taxon>
        <taxon>Actinopterygii</taxon>
        <taxon>Neopterygii</taxon>
        <taxon>Teleostei</taxon>
        <taxon>Ostariophysi</taxon>
        <taxon>Siluriformes</taxon>
        <taxon>Clariidae</taxon>
        <taxon>Clarias</taxon>
    </lineage>
</organism>
<evidence type="ECO:0000313" key="3">
    <source>
        <dbReference type="Proteomes" id="UP000727407"/>
    </source>
</evidence>
<feature type="non-terminal residue" evidence="2">
    <location>
        <position position="1"/>
    </location>
</feature>
<feature type="compositionally biased region" description="Basic and acidic residues" evidence="1">
    <location>
        <begin position="208"/>
        <end position="217"/>
    </location>
</feature>
<evidence type="ECO:0000313" key="2">
    <source>
        <dbReference type="EMBL" id="KAF5890633.1"/>
    </source>
</evidence>
<keyword evidence="3" id="KW-1185">Reference proteome</keyword>
<name>A0A8J4THJ7_CLAMG</name>
<feature type="compositionally biased region" description="Basic and acidic residues" evidence="1">
    <location>
        <begin position="175"/>
        <end position="188"/>
    </location>
</feature>
<dbReference type="Proteomes" id="UP000727407">
    <property type="component" value="Unassembled WGS sequence"/>
</dbReference>
<proteinExistence type="predicted"/>
<gene>
    <name evidence="2" type="ORF">DAT39_019679</name>
</gene>
<feature type="compositionally biased region" description="Acidic residues" evidence="1">
    <location>
        <begin position="140"/>
        <end position="150"/>
    </location>
</feature>
<comment type="caution">
    <text evidence="2">The sequence shown here is derived from an EMBL/GenBank/DDBJ whole genome shotgun (WGS) entry which is preliminary data.</text>
</comment>
<accession>A0A8J4THJ7</accession>
<dbReference type="EMBL" id="QNUK01000665">
    <property type="protein sequence ID" value="KAF5890633.1"/>
    <property type="molecule type" value="Genomic_DNA"/>
</dbReference>
<evidence type="ECO:0000256" key="1">
    <source>
        <dbReference type="SAM" id="MobiDB-lite"/>
    </source>
</evidence>
<dbReference type="AlphaFoldDB" id="A0A8J4THJ7"/>
<sequence>NVNRWAATDQSPPTPVEEKILKIYKIKMIQNLQKILLRSPHNIQNNESQPATVSFTMGRGRSLTSNTGQGEDPEDTKDPEDSEDSENAKDPEDSEDSENAKDPEDSEDSEKAKDPEDSEDSENAKDPEDLEDSENAKDPEDLEDPTDSVEEPQMLVKRRRRSIVTPPEFSLQETENERQPSTREEKNQDASPPSNTMTHHYTLPHTITDPKGEEKEK</sequence>
<feature type="compositionally biased region" description="Acidic residues" evidence="1">
    <location>
        <begin position="71"/>
        <end position="85"/>
    </location>
</feature>
<feature type="compositionally biased region" description="Polar residues" evidence="1">
    <location>
        <begin position="189"/>
        <end position="199"/>
    </location>
</feature>
<feature type="region of interest" description="Disordered" evidence="1">
    <location>
        <begin position="41"/>
        <end position="217"/>
    </location>
</feature>